<dbReference type="GO" id="GO:0016301">
    <property type="term" value="F:kinase activity"/>
    <property type="evidence" value="ECO:0007669"/>
    <property type="project" value="UniProtKB-KW"/>
</dbReference>
<dbReference type="PANTHER" id="PTHR20858">
    <property type="entry name" value="PHOSPHOMETHYLPYRIMIDINE KINASE"/>
    <property type="match status" value="1"/>
</dbReference>
<dbReference type="RefSeq" id="WP_345579480.1">
    <property type="nucleotide sequence ID" value="NZ_BAABLV010000013.1"/>
</dbReference>
<reference evidence="8" key="1">
    <citation type="journal article" date="2019" name="Int. J. Syst. Evol. Microbiol.">
        <title>The Global Catalogue of Microorganisms (GCM) 10K type strain sequencing project: providing services to taxonomists for standard genome sequencing and annotation.</title>
        <authorList>
            <consortium name="The Broad Institute Genomics Platform"/>
            <consortium name="The Broad Institute Genome Sequencing Center for Infectious Disease"/>
            <person name="Wu L."/>
            <person name="Ma J."/>
        </authorList>
    </citation>
    <scope>NUCLEOTIDE SEQUENCE [LARGE SCALE GENOMIC DNA]</scope>
    <source>
        <strain evidence="8">JCM 19125</strain>
    </source>
</reference>
<dbReference type="CDD" id="cd01169">
    <property type="entry name" value="HMPP_kinase"/>
    <property type="match status" value="1"/>
</dbReference>
<evidence type="ECO:0000256" key="1">
    <source>
        <dbReference type="ARBA" id="ARBA00000151"/>
    </source>
</evidence>
<dbReference type="Gene3D" id="3.40.1190.20">
    <property type="match status" value="1"/>
</dbReference>
<keyword evidence="7" id="KW-0808">Transferase</keyword>
<evidence type="ECO:0000259" key="6">
    <source>
        <dbReference type="Pfam" id="PF08543"/>
    </source>
</evidence>
<dbReference type="PANTHER" id="PTHR20858:SF17">
    <property type="entry name" value="HYDROXYMETHYLPYRIMIDINE_PHOSPHOMETHYLPYRIMIDINE KINASE THI20-RELATED"/>
    <property type="match status" value="1"/>
</dbReference>
<dbReference type="EMBL" id="BAABLV010000013">
    <property type="protein sequence ID" value="GAA4893647.1"/>
    <property type="molecule type" value="Genomic_DNA"/>
</dbReference>
<dbReference type="InterPro" id="IPR004399">
    <property type="entry name" value="HMP/HMP-P_kinase_dom"/>
</dbReference>
<protein>
    <submittedName>
        <fullName evidence="7">Bifunctional hydroxymethylpyrimidine kinase/phosphomethylpyrimidine kinase</fullName>
    </submittedName>
</protein>
<feature type="domain" description="Pyridoxamine kinase/Phosphomethylpyrimidine kinase" evidence="6">
    <location>
        <begin position="14"/>
        <end position="258"/>
    </location>
</feature>
<comment type="catalytic activity">
    <reaction evidence="1">
        <text>4-amino-5-hydroxymethyl-2-methylpyrimidine + ATP = 4-amino-2-methyl-5-(phosphooxymethyl)pyrimidine + ADP + H(+)</text>
        <dbReference type="Rhea" id="RHEA:23096"/>
        <dbReference type="ChEBI" id="CHEBI:15378"/>
        <dbReference type="ChEBI" id="CHEBI:16892"/>
        <dbReference type="ChEBI" id="CHEBI:30616"/>
        <dbReference type="ChEBI" id="CHEBI:58354"/>
        <dbReference type="ChEBI" id="CHEBI:456216"/>
        <dbReference type="EC" id="2.7.1.49"/>
    </reaction>
</comment>
<comment type="pathway">
    <text evidence="4">Cofactor biosynthesis; thiamine diphosphate biosynthesis; 4-amino-2-methyl-5-diphosphomethylpyrimidine from 5-amino-1-(5-phospho-D-ribosyl)imidazole: step 3/3.</text>
</comment>
<evidence type="ECO:0000256" key="2">
    <source>
        <dbReference type="ARBA" id="ARBA00000565"/>
    </source>
</evidence>
<dbReference type="NCBIfam" id="TIGR00097">
    <property type="entry name" value="HMP-P_kinase"/>
    <property type="match status" value="1"/>
</dbReference>
<evidence type="ECO:0000256" key="3">
    <source>
        <dbReference type="ARBA" id="ARBA00003848"/>
    </source>
</evidence>
<dbReference type="Pfam" id="PF08543">
    <property type="entry name" value="Phos_pyr_kin"/>
    <property type="match status" value="1"/>
</dbReference>
<keyword evidence="8" id="KW-1185">Reference proteome</keyword>
<evidence type="ECO:0000256" key="5">
    <source>
        <dbReference type="ARBA" id="ARBA00022977"/>
    </source>
</evidence>
<evidence type="ECO:0000256" key="4">
    <source>
        <dbReference type="ARBA" id="ARBA00004769"/>
    </source>
</evidence>
<comment type="function">
    <text evidence="3">Catalyzes the phosphorylation of hydroxymethylpyrimidine phosphate (HMP-P) to HMP-PP, and of HMP to HMP-P.</text>
</comment>
<sequence>MTTPRIALSIAGSDPSGGAGIQADLKTFHALGVYGAAALAGLTVQNTQGVRDARPVDPAFVRAQVEAVLDDLPVAATKLGMLSNAEVAGAVADLLDERRADFGVVVLDPVMVATSGDKLLHDDAISVVRERLMRQADVITPNVPEAAVLLGTGPAVDATGVIAQANALVAAGARAALVKGGHLSDAQVTDAFATAEGVAILSGPRIESRHTHGTGCTLSSAIAAFAARNGDSPQTGVRLPSVEQARDYLMRAIDSGSRWTLSRTPTLGHGPVDHFVDAL</sequence>
<keyword evidence="5" id="KW-0784">Thiamine biosynthesis</keyword>
<gene>
    <name evidence="7" type="primary">thiD</name>
    <name evidence="7" type="ORF">GCM10025789_08540</name>
</gene>
<evidence type="ECO:0000313" key="8">
    <source>
        <dbReference type="Proteomes" id="UP001501521"/>
    </source>
</evidence>
<proteinExistence type="predicted"/>
<dbReference type="InterPro" id="IPR029056">
    <property type="entry name" value="Ribokinase-like"/>
</dbReference>
<dbReference type="Proteomes" id="UP001501521">
    <property type="component" value="Unassembled WGS sequence"/>
</dbReference>
<accession>A0ABP9FDD7</accession>
<evidence type="ECO:0000313" key="7">
    <source>
        <dbReference type="EMBL" id="GAA4893647.1"/>
    </source>
</evidence>
<dbReference type="InterPro" id="IPR013749">
    <property type="entry name" value="PM/HMP-P_kinase-1"/>
</dbReference>
<organism evidence="7 8">
    <name type="scientific">Tessaracoccus lubricantis</name>
    <dbReference type="NCBI Taxonomy" id="545543"/>
    <lineage>
        <taxon>Bacteria</taxon>
        <taxon>Bacillati</taxon>
        <taxon>Actinomycetota</taxon>
        <taxon>Actinomycetes</taxon>
        <taxon>Propionibacteriales</taxon>
        <taxon>Propionibacteriaceae</taxon>
        <taxon>Tessaracoccus</taxon>
    </lineage>
</organism>
<dbReference type="SUPFAM" id="SSF53613">
    <property type="entry name" value="Ribokinase-like"/>
    <property type="match status" value="1"/>
</dbReference>
<comment type="caution">
    <text evidence="7">The sequence shown here is derived from an EMBL/GenBank/DDBJ whole genome shotgun (WGS) entry which is preliminary data.</text>
</comment>
<comment type="catalytic activity">
    <reaction evidence="2">
        <text>4-amino-2-methyl-5-(phosphooxymethyl)pyrimidine + ATP = 4-amino-2-methyl-5-(diphosphooxymethyl)pyrimidine + ADP</text>
        <dbReference type="Rhea" id="RHEA:19893"/>
        <dbReference type="ChEBI" id="CHEBI:30616"/>
        <dbReference type="ChEBI" id="CHEBI:57841"/>
        <dbReference type="ChEBI" id="CHEBI:58354"/>
        <dbReference type="ChEBI" id="CHEBI:456216"/>
        <dbReference type="EC" id="2.7.4.7"/>
    </reaction>
</comment>
<keyword evidence="7" id="KW-0418">Kinase</keyword>
<name>A0ABP9FDD7_9ACTN</name>